<proteinExistence type="predicted"/>
<evidence type="ECO:0008006" key="3">
    <source>
        <dbReference type="Google" id="ProtNLM"/>
    </source>
</evidence>
<organism evidence="1 2">
    <name type="scientific">Ephemerocybe angulata</name>
    <dbReference type="NCBI Taxonomy" id="980116"/>
    <lineage>
        <taxon>Eukaryota</taxon>
        <taxon>Fungi</taxon>
        <taxon>Dikarya</taxon>
        <taxon>Basidiomycota</taxon>
        <taxon>Agaricomycotina</taxon>
        <taxon>Agaricomycetes</taxon>
        <taxon>Agaricomycetidae</taxon>
        <taxon>Agaricales</taxon>
        <taxon>Agaricineae</taxon>
        <taxon>Psathyrellaceae</taxon>
        <taxon>Ephemerocybe</taxon>
    </lineage>
</organism>
<comment type="caution">
    <text evidence="1">The sequence shown here is derived from an EMBL/GenBank/DDBJ whole genome shotgun (WGS) entry which is preliminary data.</text>
</comment>
<name>A0A8H6IG17_9AGAR</name>
<dbReference type="OrthoDB" id="10452927at2759"/>
<accession>A0A8H6IG17</accession>
<keyword evidence="2" id="KW-1185">Reference proteome</keyword>
<dbReference type="SUPFAM" id="SSF52047">
    <property type="entry name" value="RNI-like"/>
    <property type="match status" value="1"/>
</dbReference>
<reference evidence="1 2" key="1">
    <citation type="submission" date="2020-07" db="EMBL/GenBank/DDBJ databases">
        <title>Comparative genomics of pyrophilous fungi reveals a link between fire events and developmental genes.</title>
        <authorList>
            <consortium name="DOE Joint Genome Institute"/>
            <person name="Steindorff A.S."/>
            <person name="Carver A."/>
            <person name="Calhoun S."/>
            <person name="Stillman K."/>
            <person name="Liu H."/>
            <person name="Lipzen A."/>
            <person name="Pangilinan J."/>
            <person name="Labutti K."/>
            <person name="Bruns T.D."/>
            <person name="Grigoriev I.V."/>
        </authorList>
    </citation>
    <scope>NUCLEOTIDE SEQUENCE [LARGE SCALE GENOMIC DNA]</scope>
    <source>
        <strain evidence="1 2">CBS 144469</strain>
    </source>
</reference>
<dbReference type="AlphaFoldDB" id="A0A8H6IG17"/>
<sequence>MVNLQDPADQLLVEVKLVQDEIGAVTNTITQQQERLQLLQERHRYLTSPLRKFTGEILGRIFKATLELYSGRRYAKKTLLSLCLVCKAWRAAAYATDTLWTPLEIDIDTRMTPQAYQRAVLWLSRSLRSSRRLVIKTACLPEEFHHPHRCGLADPLVAKLLTEGLKLGHLSLKCRFTECLGYLIDLLEQNKPKGPQPWRLLESLALTFAHRRGQDYFDIDPILLRLPQVETFELRLPPQCKVDAIGELTIPTNFFAHLTALTLACDLNQATPLTILAACVNLETLTVDMLATDSDTFVQFAKKGKKSVCLPKVHTLRLRRLHPRNVDILDVFYLPSLYELDVNMQMKHVAVSSCDGRLTIPHAFYDLVANLSIQHQAYLERLRIRGAIVPSEEWHLFSEFLGNMSHLTHLTVDGVDFSSAVFQELSSPSSYALGHLEVLELLQLPLTFSPLMVYAFIERRQQTTFCGGPDPLKQVVLAYRKEQGGSYLQVMDGVRREFREKYAVDVSLTTETWQAECP</sequence>
<dbReference type="InterPro" id="IPR032675">
    <property type="entry name" value="LRR_dom_sf"/>
</dbReference>
<dbReference type="Gene3D" id="3.80.10.10">
    <property type="entry name" value="Ribonuclease Inhibitor"/>
    <property type="match status" value="1"/>
</dbReference>
<protein>
    <recommendedName>
        <fullName evidence="3">F-box domain-containing protein</fullName>
    </recommendedName>
</protein>
<gene>
    <name evidence="1" type="ORF">DFP72DRAFT_874911</name>
</gene>
<evidence type="ECO:0000313" key="2">
    <source>
        <dbReference type="Proteomes" id="UP000521943"/>
    </source>
</evidence>
<dbReference type="EMBL" id="JACGCI010000006">
    <property type="protein sequence ID" value="KAF6763171.1"/>
    <property type="molecule type" value="Genomic_DNA"/>
</dbReference>
<dbReference type="InterPro" id="IPR036047">
    <property type="entry name" value="F-box-like_dom_sf"/>
</dbReference>
<dbReference type="SUPFAM" id="SSF81383">
    <property type="entry name" value="F-box domain"/>
    <property type="match status" value="1"/>
</dbReference>
<evidence type="ECO:0000313" key="1">
    <source>
        <dbReference type="EMBL" id="KAF6763171.1"/>
    </source>
</evidence>
<dbReference type="Proteomes" id="UP000521943">
    <property type="component" value="Unassembled WGS sequence"/>
</dbReference>